<evidence type="ECO:0000256" key="5">
    <source>
        <dbReference type="ARBA" id="ARBA00023004"/>
    </source>
</evidence>
<proteinExistence type="predicted"/>
<sequence length="63" mass="6970">MRIAVDWDRCESNALRAGIAPHIFEVDDDDMLQVLAEVPDPADRPIVEQAVAACPKQALRIVD</sequence>
<comment type="cofactor">
    <cofactor evidence="1">
        <name>[3Fe-4S] cluster</name>
        <dbReference type="ChEBI" id="CHEBI:21137"/>
    </cofactor>
</comment>
<dbReference type="Pfam" id="PF13459">
    <property type="entry name" value="Fer4_15"/>
    <property type="match status" value="1"/>
</dbReference>
<keyword evidence="2" id="KW-0813">Transport</keyword>
<accession>A0A917VST0</accession>
<keyword evidence="9" id="KW-1185">Reference proteome</keyword>
<dbReference type="PANTHER" id="PTHR36923">
    <property type="entry name" value="FERREDOXIN"/>
    <property type="match status" value="1"/>
</dbReference>
<keyword evidence="3" id="KW-0479">Metal-binding</keyword>
<dbReference type="RefSeq" id="WP_062999328.1">
    <property type="nucleotide sequence ID" value="NZ_BMMH01000006.1"/>
</dbReference>
<keyword evidence="4" id="KW-0249">Electron transport</keyword>
<keyword evidence="5" id="KW-0408">Iron</keyword>
<reference evidence="8" key="1">
    <citation type="journal article" date="2014" name="Int. J. Syst. Evol. Microbiol.">
        <title>Complete genome sequence of Corynebacterium casei LMG S-19264T (=DSM 44701T), isolated from a smear-ripened cheese.</title>
        <authorList>
            <consortium name="US DOE Joint Genome Institute (JGI-PGF)"/>
            <person name="Walter F."/>
            <person name="Albersmeier A."/>
            <person name="Kalinowski J."/>
            <person name="Ruckert C."/>
        </authorList>
    </citation>
    <scope>NUCLEOTIDE SEQUENCE</scope>
    <source>
        <strain evidence="8">CGMCC 4.3508</strain>
    </source>
</reference>
<name>A0A917VST0_9NOCA</name>
<organism evidence="8 9">
    <name type="scientific">Nocardia jinanensis</name>
    <dbReference type="NCBI Taxonomy" id="382504"/>
    <lineage>
        <taxon>Bacteria</taxon>
        <taxon>Bacillati</taxon>
        <taxon>Actinomycetota</taxon>
        <taxon>Actinomycetes</taxon>
        <taxon>Mycobacteriales</taxon>
        <taxon>Nocardiaceae</taxon>
        <taxon>Nocardia</taxon>
    </lineage>
</organism>
<evidence type="ECO:0000256" key="4">
    <source>
        <dbReference type="ARBA" id="ARBA00022982"/>
    </source>
</evidence>
<evidence type="ECO:0000313" key="9">
    <source>
        <dbReference type="Proteomes" id="UP000638263"/>
    </source>
</evidence>
<dbReference type="SUPFAM" id="SSF54862">
    <property type="entry name" value="4Fe-4S ferredoxins"/>
    <property type="match status" value="1"/>
</dbReference>
<evidence type="ECO:0000256" key="7">
    <source>
        <dbReference type="ARBA" id="ARBA00023291"/>
    </source>
</evidence>
<keyword evidence="7" id="KW-0003">3Fe-4S</keyword>
<dbReference type="PANTHER" id="PTHR36923:SF3">
    <property type="entry name" value="FERREDOXIN"/>
    <property type="match status" value="1"/>
</dbReference>
<evidence type="ECO:0000256" key="2">
    <source>
        <dbReference type="ARBA" id="ARBA00022448"/>
    </source>
</evidence>
<protein>
    <submittedName>
        <fullName evidence="8">Ferredoxin FdxD</fullName>
    </submittedName>
</protein>
<dbReference type="EMBL" id="BMMH01000006">
    <property type="protein sequence ID" value="GGL15079.1"/>
    <property type="molecule type" value="Genomic_DNA"/>
</dbReference>
<reference evidence="8" key="2">
    <citation type="submission" date="2020-09" db="EMBL/GenBank/DDBJ databases">
        <authorList>
            <person name="Sun Q."/>
            <person name="Zhou Y."/>
        </authorList>
    </citation>
    <scope>NUCLEOTIDE SEQUENCE</scope>
    <source>
        <strain evidence="8">CGMCC 4.3508</strain>
    </source>
</reference>
<evidence type="ECO:0000256" key="1">
    <source>
        <dbReference type="ARBA" id="ARBA00001927"/>
    </source>
</evidence>
<dbReference type="InterPro" id="IPR051269">
    <property type="entry name" value="Fe-S_cluster_ET"/>
</dbReference>
<dbReference type="GO" id="GO:0046872">
    <property type="term" value="F:metal ion binding"/>
    <property type="evidence" value="ECO:0007669"/>
    <property type="project" value="UniProtKB-KW"/>
</dbReference>
<comment type="caution">
    <text evidence="8">The sequence shown here is derived from an EMBL/GenBank/DDBJ whole genome shotgun (WGS) entry which is preliminary data.</text>
</comment>
<evidence type="ECO:0000256" key="3">
    <source>
        <dbReference type="ARBA" id="ARBA00022723"/>
    </source>
</evidence>
<evidence type="ECO:0000313" key="8">
    <source>
        <dbReference type="EMBL" id="GGL15079.1"/>
    </source>
</evidence>
<evidence type="ECO:0000256" key="6">
    <source>
        <dbReference type="ARBA" id="ARBA00023014"/>
    </source>
</evidence>
<dbReference type="Gene3D" id="3.30.70.20">
    <property type="match status" value="1"/>
</dbReference>
<dbReference type="GO" id="GO:0051538">
    <property type="term" value="F:3 iron, 4 sulfur cluster binding"/>
    <property type="evidence" value="ECO:0007669"/>
    <property type="project" value="UniProtKB-KW"/>
</dbReference>
<keyword evidence="6" id="KW-0411">Iron-sulfur</keyword>
<gene>
    <name evidence="8" type="ORF">GCM10011588_32030</name>
</gene>
<dbReference type="AlphaFoldDB" id="A0A917VST0"/>
<dbReference type="Proteomes" id="UP000638263">
    <property type="component" value="Unassembled WGS sequence"/>
</dbReference>